<feature type="domain" description="Leucine-binding protein" evidence="5">
    <location>
        <begin position="58"/>
        <end position="397"/>
    </location>
</feature>
<dbReference type="EMBL" id="FN869859">
    <property type="protein sequence ID" value="CCC81064.1"/>
    <property type="molecule type" value="Genomic_DNA"/>
</dbReference>
<dbReference type="eggNOG" id="arCOG01024">
    <property type="taxonomic scope" value="Archaea"/>
</dbReference>
<keyword evidence="4" id="KW-0472">Membrane</keyword>
<evidence type="ECO:0000256" key="3">
    <source>
        <dbReference type="ARBA" id="ARBA00022970"/>
    </source>
</evidence>
<gene>
    <name evidence="6" type="primary">livK</name>
    <name evidence="6" type="ordered locus">TTX_0393</name>
</gene>
<keyword evidence="7" id="KW-1185">Reference proteome</keyword>
<dbReference type="Proteomes" id="UP000002654">
    <property type="component" value="Chromosome"/>
</dbReference>
<name>G4RNC0_THETK</name>
<evidence type="ECO:0000313" key="6">
    <source>
        <dbReference type="EMBL" id="CCC81064.1"/>
    </source>
</evidence>
<keyword evidence="4" id="KW-0812">Transmembrane</keyword>
<dbReference type="SUPFAM" id="SSF53822">
    <property type="entry name" value="Periplasmic binding protein-like I"/>
    <property type="match status" value="1"/>
</dbReference>
<evidence type="ECO:0000256" key="4">
    <source>
        <dbReference type="SAM" id="Phobius"/>
    </source>
</evidence>
<dbReference type="PRINTS" id="PR00337">
    <property type="entry name" value="LEUILEVALBP"/>
</dbReference>
<dbReference type="GeneID" id="11263399"/>
<dbReference type="Pfam" id="PF13458">
    <property type="entry name" value="Peripla_BP_6"/>
    <property type="match status" value="1"/>
</dbReference>
<evidence type="ECO:0000313" key="7">
    <source>
        <dbReference type="Proteomes" id="UP000002654"/>
    </source>
</evidence>
<proteinExistence type="predicted"/>
<accession>G4RNC0</accession>
<dbReference type="GO" id="GO:0006865">
    <property type="term" value="P:amino acid transport"/>
    <property type="evidence" value="ECO:0007669"/>
    <property type="project" value="UniProtKB-KW"/>
</dbReference>
<dbReference type="AlphaFoldDB" id="G4RNC0"/>
<dbReference type="CDD" id="cd06330">
    <property type="entry name" value="PBP1_As_SBP-like"/>
    <property type="match status" value="1"/>
</dbReference>
<protein>
    <submittedName>
        <fullName evidence="6">ABC-type branched-chain amino acid transport system, periplasmic component</fullName>
    </submittedName>
</protein>
<evidence type="ECO:0000256" key="2">
    <source>
        <dbReference type="ARBA" id="ARBA00022729"/>
    </source>
</evidence>
<dbReference type="InterPro" id="IPR051010">
    <property type="entry name" value="BCAA_transport"/>
</dbReference>
<keyword evidence="4" id="KW-1133">Transmembrane helix</keyword>
<keyword evidence="1" id="KW-0813">Transport</keyword>
<dbReference type="Gene3D" id="3.40.50.2300">
    <property type="match status" value="2"/>
</dbReference>
<dbReference type="PaxDb" id="768679-TTX_0393"/>
<evidence type="ECO:0000256" key="1">
    <source>
        <dbReference type="ARBA" id="ARBA00022448"/>
    </source>
</evidence>
<reference evidence="6 7" key="1">
    <citation type="journal article" date="2011" name="PLoS ONE">
        <title>The complete genome sequence of Thermoproteus tenax: a physiologically versatile member of the Crenarchaeota.</title>
        <authorList>
            <person name="Siebers B."/>
            <person name="Zaparty M."/>
            <person name="Raddatz G."/>
            <person name="Tjaden B."/>
            <person name="Albers S.V."/>
            <person name="Bell S.D."/>
            <person name="Blombach F."/>
            <person name="Kletzin A."/>
            <person name="Kyrpides N."/>
            <person name="Lanz C."/>
            <person name="Plagens A."/>
            <person name="Rampp M."/>
            <person name="Rosinus A."/>
            <person name="von Jan M."/>
            <person name="Makarova K.S."/>
            <person name="Klenk H.P."/>
            <person name="Schuster S.C."/>
            <person name="Hensel R."/>
        </authorList>
    </citation>
    <scope>NUCLEOTIDE SEQUENCE [LARGE SCALE GENOMIC DNA]</scope>
    <source>
        <strain evidence="7">ATCC 35583 / DSM 2078 / JCM 9277 / NBRC 100435 / Kra 1</strain>
    </source>
</reference>
<keyword evidence="2" id="KW-0732">Signal</keyword>
<dbReference type="InterPro" id="IPR000709">
    <property type="entry name" value="Leu_Ile_Val-bd"/>
</dbReference>
<dbReference type="InterPro" id="IPR006311">
    <property type="entry name" value="TAT_signal"/>
</dbReference>
<dbReference type="InterPro" id="IPR028081">
    <property type="entry name" value="Leu-bd"/>
</dbReference>
<dbReference type="PANTHER" id="PTHR30483:SF37">
    <property type="entry name" value="ABC TRANSPORTER SUBSTRATE-BINDING PROTEIN"/>
    <property type="match status" value="1"/>
</dbReference>
<dbReference type="PANTHER" id="PTHR30483">
    <property type="entry name" value="LEUCINE-SPECIFIC-BINDING PROTEIN"/>
    <property type="match status" value="1"/>
</dbReference>
<dbReference type="PROSITE" id="PS51318">
    <property type="entry name" value="TAT"/>
    <property type="match status" value="1"/>
</dbReference>
<evidence type="ECO:0000259" key="5">
    <source>
        <dbReference type="Pfam" id="PF13458"/>
    </source>
</evidence>
<dbReference type="HOGENOM" id="CLU_027128_1_4_2"/>
<dbReference type="RefSeq" id="WP_014126321.1">
    <property type="nucleotide sequence ID" value="NC_016070.1"/>
</dbReference>
<organism evidence="6 7">
    <name type="scientific">Thermoproteus tenax (strain ATCC 35583 / DSM 2078 / JCM 9277 / NBRC 100435 / Kra 1)</name>
    <dbReference type="NCBI Taxonomy" id="768679"/>
    <lineage>
        <taxon>Archaea</taxon>
        <taxon>Thermoproteota</taxon>
        <taxon>Thermoprotei</taxon>
        <taxon>Thermoproteales</taxon>
        <taxon>Thermoproteaceae</taxon>
        <taxon>Thermoproteus</taxon>
    </lineage>
</organism>
<feature type="transmembrane region" description="Helical" evidence="4">
    <location>
        <begin position="7"/>
        <end position="28"/>
    </location>
</feature>
<keyword evidence="3" id="KW-0029">Amino-acid transport</keyword>
<dbReference type="InterPro" id="IPR028082">
    <property type="entry name" value="Peripla_BP_I"/>
</dbReference>
<sequence length="439" mass="47279">MVSRRDALKIGASLVMGLGVGFLAGSLMPKGQQQPATASTTAGTTGTTTTAVAKKTTFKLAVVSFQTGPASVFGIPAINAAKMLVDQINASGGILGAQIQLDVRDESGGPDKMVTLYRQLVEQEGVDAYIGLISSADCLAVAPVAEEIGQVLTLFFDCATKQLVDNNMMKKVVFRPAGTTVTDGASLARYVVENMPNIKTVVGLNQDYAYGHDEWNDFKTTLLALKPDVQILDELFTPLFTSDYSAQISKILSLKPDLLHTSFWGPDLVNLIKQGTSMGLFKSVKVAFARGEFGLQYGMPDGQIVQGPNYHAFPSPRYYPMNNDFITKYKSLYGDVPSYPAYHMANAVLALKAAYEAAAAVENVEWPDLNAVVKALERLAFATPGGYVVMTPNHNAMCGSVVGMSSGGELVNIKYYDPSEVNPPYGYTSSQWYQYIKTA</sequence>
<dbReference type="STRING" id="768679.TTX_0393"/>
<dbReference type="KEGG" id="ttn:TTX_0393"/>
<dbReference type="PATRIC" id="fig|768679.9.peg.410"/>